<dbReference type="GO" id="GO:0004181">
    <property type="term" value="F:metallocarboxypeptidase activity"/>
    <property type="evidence" value="ECO:0007669"/>
    <property type="project" value="UniProtKB-UniRule"/>
</dbReference>
<evidence type="ECO:0000256" key="6">
    <source>
        <dbReference type="ARBA" id="ARBA00052755"/>
    </source>
</evidence>
<evidence type="ECO:0000256" key="10">
    <source>
        <dbReference type="PIRSR" id="PIRSR006615-2"/>
    </source>
</evidence>
<keyword evidence="3 8" id="KW-0479">Metal-binding</keyword>
<keyword evidence="2 8" id="KW-0645">Protease</keyword>
<dbReference type="GO" id="GO:0006508">
    <property type="term" value="P:proteolysis"/>
    <property type="evidence" value="ECO:0007669"/>
    <property type="project" value="UniProtKB-UniRule"/>
</dbReference>
<evidence type="ECO:0000313" key="12">
    <source>
        <dbReference type="Proteomes" id="UP000267430"/>
    </source>
</evidence>
<proteinExistence type="inferred from homology"/>
<reference evidence="11 12" key="1">
    <citation type="submission" date="2018-12" db="EMBL/GenBank/DDBJ databases">
        <title>Bacillus chawlae sp. nov., Bacillus glennii sp. nov., and Bacillus saganii sp. nov. Isolated from the Vehicle Assembly Building at Kennedy Space Center where the Viking Spacecraft were Assembled.</title>
        <authorList>
            <person name="Seuylemezian A."/>
            <person name="Vaishampayan P."/>
        </authorList>
    </citation>
    <scope>NUCLEOTIDE SEQUENCE [LARGE SCALE GENOMIC DNA]</scope>
    <source>
        <strain evidence="11 12">L5</strain>
    </source>
</reference>
<dbReference type="GO" id="GO:0008270">
    <property type="term" value="F:zinc ion binding"/>
    <property type="evidence" value="ECO:0007669"/>
    <property type="project" value="UniProtKB-ARBA"/>
</dbReference>
<dbReference type="PANTHER" id="PTHR34217">
    <property type="entry name" value="METAL-DEPENDENT CARBOXYPEPTIDASE"/>
    <property type="match status" value="1"/>
</dbReference>
<organism evidence="11 12">
    <name type="scientific">Peribacillus cavernae</name>
    <dbReference type="NCBI Taxonomy" id="1674310"/>
    <lineage>
        <taxon>Bacteria</taxon>
        <taxon>Bacillati</taxon>
        <taxon>Bacillota</taxon>
        <taxon>Bacilli</taxon>
        <taxon>Bacillales</taxon>
        <taxon>Bacillaceae</taxon>
        <taxon>Peribacillus</taxon>
    </lineage>
</organism>
<comment type="cofactor">
    <cofactor evidence="9">
        <name>Zn(2+)</name>
        <dbReference type="ChEBI" id="CHEBI:29105"/>
    </cofactor>
    <text evidence="9">Binds 1 zinc ion per subunit.</text>
</comment>
<sequence length="506" mass="58587">MTAVIEMVEKEFLEYVKKISAYGEALGLIYWDLRTGAPKKGVDQRSEVVGMLSGEVFTMSTSEEMATFITSLSSEEAKTALSQTTNKIVEECKKEYDRNKKIPAEEYKEFVVLQSKAESVWEDAREANDFAMFQPYLEKIVAYTRKFVDYWGYEDNPYNTLLDMYEPGMTVDVLDRVFSELRERIVPLVKAISESENKPETSFLFKKFPKEKQKEFSLEILKQLGYNFEAGRLDETVHPFATGINIGDVRITTRYDEHDFRGAVFGTIHECGHAIYEQNIAEELTGTLLDDGTSMGIHESQSLFFENFVGRNYSFWKKQYDLLKQYAPGQFDHVELDDFYRAINESKPSLIRVDSDELTYPLHIMIRYEIEKALFNHELEVKDLPEVWNKKYEEYLGITPENDAVGVLQDVHWSGGSFGYFPSYALGYMYAAQIKQAMIRDLPEFDQLLEAGNITPIKNWLNEKVHQFGKTKKPLEILETITGEGLNAKYLIQYLEEKYSSVYRLN</sequence>
<dbReference type="PROSITE" id="PS52034">
    <property type="entry name" value="PEPTIDASE_M32"/>
    <property type="match status" value="1"/>
</dbReference>
<dbReference type="OrthoDB" id="9772308at2"/>
<comment type="similarity">
    <text evidence="7 8">Belongs to the peptidase M32 family.</text>
</comment>
<keyword evidence="12" id="KW-1185">Reference proteome</keyword>
<dbReference type="Pfam" id="PF02074">
    <property type="entry name" value="Peptidase_M32"/>
    <property type="match status" value="1"/>
</dbReference>
<keyword evidence="1 8" id="KW-0121">Carboxypeptidase</keyword>
<dbReference type="AlphaFoldDB" id="A0A3S0UDX1"/>
<comment type="function">
    <text evidence="8">Broad specificity carboxypetidase that releases amino acids sequentially from the C-terminus, including neutral, aromatic, polar and basic residues.</text>
</comment>
<feature type="binding site" evidence="9">
    <location>
        <position position="299"/>
    </location>
    <ligand>
        <name>Zn(2+)</name>
        <dbReference type="ChEBI" id="CHEBI:29105"/>
        <note>catalytic</note>
    </ligand>
</feature>
<protein>
    <recommendedName>
        <fullName evidence="8">Metal-dependent carboxypeptidase</fullName>
        <ecNumber evidence="8">3.4.17.19</ecNumber>
    </recommendedName>
</protein>
<dbReference type="PRINTS" id="PR00998">
    <property type="entry name" value="CRBOXYPTASET"/>
</dbReference>
<dbReference type="FunFam" id="1.10.1370.30:FF:000003">
    <property type="entry name" value="Thermostable carboxypeptidase 1"/>
    <property type="match status" value="1"/>
</dbReference>
<feature type="binding site" evidence="9">
    <location>
        <position position="273"/>
    </location>
    <ligand>
        <name>Zn(2+)</name>
        <dbReference type="ChEBI" id="CHEBI:29105"/>
        <note>catalytic</note>
    </ligand>
</feature>
<evidence type="ECO:0000256" key="2">
    <source>
        <dbReference type="ARBA" id="ARBA00022670"/>
    </source>
</evidence>
<evidence type="ECO:0000256" key="3">
    <source>
        <dbReference type="ARBA" id="ARBA00022723"/>
    </source>
</evidence>
<dbReference type="EMBL" id="RYZZ01000010">
    <property type="protein sequence ID" value="RUQ29355.1"/>
    <property type="molecule type" value="Genomic_DNA"/>
</dbReference>
<comment type="catalytic activity">
    <reaction evidence="6 8">
        <text>Release of a C-terminal amino acid with broad specificity, except for -Pro.</text>
        <dbReference type="EC" id="3.4.17.19"/>
    </reaction>
</comment>
<dbReference type="EC" id="3.4.17.19" evidence="8"/>
<dbReference type="Gene3D" id="1.10.1370.30">
    <property type="match status" value="1"/>
</dbReference>
<evidence type="ECO:0000256" key="5">
    <source>
        <dbReference type="ARBA" id="ARBA00023049"/>
    </source>
</evidence>
<feature type="binding site" evidence="9">
    <location>
        <position position="269"/>
    </location>
    <ligand>
        <name>Zn(2+)</name>
        <dbReference type="ChEBI" id="CHEBI:29105"/>
        <note>catalytic</note>
    </ligand>
</feature>
<dbReference type="RefSeq" id="WP_126864768.1">
    <property type="nucleotide sequence ID" value="NZ_JAUSTX010000006.1"/>
</dbReference>
<dbReference type="CDD" id="cd06460">
    <property type="entry name" value="M32_Taq"/>
    <property type="match status" value="1"/>
</dbReference>
<keyword evidence="4 8" id="KW-0378">Hydrolase</keyword>
<keyword evidence="5 8" id="KW-0482">Metalloprotease</keyword>
<dbReference type="SUPFAM" id="SSF55486">
    <property type="entry name" value="Metalloproteases ('zincins'), catalytic domain"/>
    <property type="match status" value="1"/>
</dbReference>
<comment type="caution">
    <text evidence="11">The sequence shown here is derived from an EMBL/GenBank/DDBJ whole genome shotgun (WGS) entry which is preliminary data.</text>
</comment>
<evidence type="ECO:0000256" key="1">
    <source>
        <dbReference type="ARBA" id="ARBA00022645"/>
    </source>
</evidence>
<name>A0A3S0UDX1_9BACI</name>
<accession>A0A3S0UDX1</accession>
<evidence type="ECO:0000256" key="7">
    <source>
        <dbReference type="ARBA" id="ARBA00061580"/>
    </source>
</evidence>
<evidence type="ECO:0000256" key="4">
    <source>
        <dbReference type="ARBA" id="ARBA00022801"/>
    </source>
</evidence>
<dbReference type="InterPro" id="IPR001333">
    <property type="entry name" value="Peptidase_M32_Taq"/>
</dbReference>
<evidence type="ECO:0000256" key="9">
    <source>
        <dbReference type="PIRSR" id="PIRSR006615-1"/>
    </source>
</evidence>
<evidence type="ECO:0000256" key="8">
    <source>
        <dbReference type="PIRNR" id="PIRNR006615"/>
    </source>
</evidence>
<keyword evidence="9" id="KW-0862">Zinc</keyword>
<gene>
    <name evidence="11" type="ORF">ELQ35_10350</name>
</gene>
<evidence type="ECO:0000313" key="11">
    <source>
        <dbReference type="EMBL" id="RUQ29355.1"/>
    </source>
</evidence>
<dbReference type="Proteomes" id="UP000267430">
    <property type="component" value="Unassembled WGS sequence"/>
</dbReference>
<dbReference type="PIRSF" id="PIRSF006615">
    <property type="entry name" value="Zn_crbxpep_Taq"/>
    <property type="match status" value="1"/>
</dbReference>
<feature type="active site" description="Proton donor/acceptor" evidence="10">
    <location>
        <position position="270"/>
    </location>
</feature>
<dbReference type="PANTHER" id="PTHR34217:SF1">
    <property type="entry name" value="CARBOXYPEPTIDASE 1"/>
    <property type="match status" value="1"/>
</dbReference>